<evidence type="ECO:0000259" key="3">
    <source>
        <dbReference type="Pfam" id="PF01471"/>
    </source>
</evidence>
<keyword evidence="2" id="KW-0732">Signal</keyword>
<dbReference type="InterPro" id="IPR002477">
    <property type="entry name" value="Peptidoglycan-bd-like"/>
</dbReference>
<accession>A0A1M5M7E2</accession>
<dbReference type="RefSeq" id="WP_072775852.1">
    <property type="nucleotide sequence ID" value="NZ_FQXC01000001.1"/>
</dbReference>
<dbReference type="OrthoDB" id="8092964at2"/>
<dbReference type="Pfam" id="PF01471">
    <property type="entry name" value="PG_binding_1"/>
    <property type="match status" value="2"/>
</dbReference>
<dbReference type="SUPFAM" id="SSF47090">
    <property type="entry name" value="PGBD-like"/>
    <property type="match status" value="2"/>
</dbReference>
<dbReference type="Gene3D" id="1.10.101.10">
    <property type="entry name" value="PGBD-like superfamily/PGBD"/>
    <property type="match status" value="2"/>
</dbReference>
<proteinExistence type="predicted"/>
<feature type="domain" description="Peptidoglycan binding-like" evidence="3">
    <location>
        <begin position="298"/>
        <end position="353"/>
    </location>
</feature>
<dbReference type="InterPro" id="IPR036365">
    <property type="entry name" value="PGBD-like_sf"/>
</dbReference>
<dbReference type="STRING" id="996342.SAMN05443551_0406"/>
<keyword evidence="1" id="KW-0175">Coiled coil</keyword>
<evidence type="ECO:0000313" key="4">
    <source>
        <dbReference type="EMBL" id="SHG72849.1"/>
    </source>
</evidence>
<feature type="coiled-coil region" evidence="1">
    <location>
        <begin position="347"/>
        <end position="381"/>
    </location>
</feature>
<protein>
    <submittedName>
        <fullName evidence="4">Putative peptidoglycan binding domain-containing protein</fullName>
    </submittedName>
</protein>
<feature type="chain" id="PRO_5013313890" evidence="2">
    <location>
        <begin position="21"/>
        <end position="555"/>
    </location>
</feature>
<feature type="domain" description="Peptidoglycan binding-like" evidence="3">
    <location>
        <begin position="494"/>
        <end position="548"/>
    </location>
</feature>
<name>A0A1M5M7E2_9RHOB</name>
<dbReference type="Proteomes" id="UP000184221">
    <property type="component" value="Unassembled WGS sequence"/>
</dbReference>
<feature type="signal peptide" evidence="2">
    <location>
        <begin position="1"/>
        <end position="20"/>
    </location>
</feature>
<evidence type="ECO:0000313" key="5">
    <source>
        <dbReference type="Proteomes" id="UP000184221"/>
    </source>
</evidence>
<dbReference type="EMBL" id="FQXC01000001">
    <property type="protein sequence ID" value="SHG72849.1"/>
    <property type="molecule type" value="Genomic_DNA"/>
</dbReference>
<sequence length="555" mass="60606">MKRLVLSLSATMAFAAPAVADNSDVLIIGNSDQSVLQRLTGSGDLTATQSRFAARGTEISIALNADRDGMRTAFLEFAENLDATTDDVAVALTGRFVSTVSGSYLLPADMGDDVSLAQVVAEGLPVDALYAVMAEYPGRALLVLGEVEIDETLPSGLSANLPLRDVSQGVTVAVGPAGDVVRFIGRLAEWPGGDVLPLAREAGLSLAGFVPLELPLLAETEVALPQVVETEATSDRAAEDDAAWQEALTADREAGYETYLAAFPNGLHAAEARQRLTAIRAEPFYQEKQAEADLGLSRNARREIQRDLSLLGYNTRGIDGIFGRGTRGAVTAWQNQNGLPASGYLSADQITRLDAQAERRAAELEEEARQRQAELERQDRAFWEETGARGDEPGYRAYLRRFPDGQFAEVAEERLAAIEAQRRAQAEDQDRLRWQQIREIDTQDAYRAYLAERPNGAFAEEAKERIAWLDRNSEQREIQARGQAEEAALGLNAAARRLAEARLAELGLEPGVVDGEFDDDARRAIRRYQDARDLRVSGYLDQATVVRLMADTILR</sequence>
<organism evidence="4 5">
    <name type="scientific">Marivita hallyeonensis</name>
    <dbReference type="NCBI Taxonomy" id="996342"/>
    <lineage>
        <taxon>Bacteria</taxon>
        <taxon>Pseudomonadati</taxon>
        <taxon>Pseudomonadota</taxon>
        <taxon>Alphaproteobacteria</taxon>
        <taxon>Rhodobacterales</taxon>
        <taxon>Roseobacteraceae</taxon>
        <taxon>Marivita</taxon>
    </lineage>
</organism>
<reference evidence="4 5" key="1">
    <citation type="submission" date="2016-11" db="EMBL/GenBank/DDBJ databases">
        <authorList>
            <person name="Jaros S."/>
            <person name="Januszkiewicz K."/>
            <person name="Wedrychowicz H."/>
        </authorList>
    </citation>
    <scope>NUCLEOTIDE SEQUENCE [LARGE SCALE GENOMIC DNA]</scope>
    <source>
        <strain evidence="4 5">DSM 29431</strain>
    </source>
</reference>
<dbReference type="AlphaFoldDB" id="A0A1M5M7E2"/>
<evidence type="ECO:0000256" key="2">
    <source>
        <dbReference type="SAM" id="SignalP"/>
    </source>
</evidence>
<dbReference type="InterPro" id="IPR036366">
    <property type="entry name" value="PGBDSf"/>
</dbReference>
<keyword evidence="5" id="KW-1185">Reference proteome</keyword>
<evidence type="ECO:0000256" key="1">
    <source>
        <dbReference type="SAM" id="Coils"/>
    </source>
</evidence>
<gene>
    <name evidence="4" type="ORF">SAMN05443551_0406</name>
</gene>